<organism evidence="1">
    <name type="scientific">marine sediment metagenome</name>
    <dbReference type="NCBI Taxonomy" id="412755"/>
    <lineage>
        <taxon>unclassified sequences</taxon>
        <taxon>metagenomes</taxon>
        <taxon>ecological metagenomes</taxon>
    </lineage>
</organism>
<protein>
    <submittedName>
        <fullName evidence="1">Uncharacterized protein</fullName>
    </submittedName>
</protein>
<dbReference type="EMBL" id="BART01015303">
    <property type="protein sequence ID" value="GAG82721.1"/>
    <property type="molecule type" value="Genomic_DNA"/>
</dbReference>
<name>X1CES0_9ZZZZ</name>
<sequence>VDNNGELPEFDMGAYEAMVSCFGVNHVKLGTKAGKKGNKVEVKGTFDPALPIDFAVDDVTYIIDDGLGYMLTFIIPAGSFEPEGKPDKQKFRFHSAKGSQPGIKAKFDFLKCKFELKVKGVIDTSEITADTLAIVLQAGANLVEEVVQVQAKPKHLEFKREPKLNCCQM</sequence>
<feature type="non-terminal residue" evidence="1">
    <location>
        <position position="1"/>
    </location>
</feature>
<reference evidence="1" key="1">
    <citation type="journal article" date="2014" name="Front. Microbiol.">
        <title>High frequency of phylogenetically diverse reductive dehalogenase-homologous genes in deep subseafloor sedimentary metagenomes.</title>
        <authorList>
            <person name="Kawai M."/>
            <person name="Futagami T."/>
            <person name="Toyoda A."/>
            <person name="Takaki Y."/>
            <person name="Nishi S."/>
            <person name="Hori S."/>
            <person name="Arai W."/>
            <person name="Tsubouchi T."/>
            <person name="Morono Y."/>
            <person name="Uchiyama I."/>
            <person name="Ito T."/>
            <person name="Fujiyama A."/>
            <person name="Inagaki F."/>
            <person name="Takami H."/>
        </authorList>
    </citation>
    <scope>NUCLEOTIDE SEQUENCE</scope>
    <source>
        <strain evidence="1">Expedition CK06-06</strain>
    </source>
</reference>
<comment type="caution">
    <text evidence="1">The sequence shown here is derived from an EMBL/GenBank/DDBJ whole genome shotgun (WGS) entry which is preliminary data.</text>
</comment>
<evidence type="ECO:0000313" key="1">
    <source>
        <dbReference type="EMBL" id="GAG82721.1"/>
    </source>
</evidence>
<proteinExistence type="predicted"/>
<dbReference type="AlphaFoldDB" id="X1CES0"/>
<accession>X1CES0</accession>
<gene>
    <name evidence="1" type="ORF">S01H4_29750</name>
</gene>